<dbReference type="RefSeq" id="WP_113888302.1">
    <property type="nucleotide sequence ID" value="NZ_QNRK01000005.1"/>
</dbReference>
<organism evidence="3 4">
    <name type="scientific">Roseiarcus fermentans</name>
    <dbReference type="NCBI Taxonomy" id="1473586"/>
    <lineage>
        <taxon>Bacteria</taxon>
        <taxon>Pseudomonadati</taxon>
        <taxon>Pseudomonadota</taxon>
        <taxon>Alphaproteobacteria</taxon>
        <taxon>Hyphomicrobiales</taxon>
        <taxon>Roseiarcaceae</taxon>
        <taxon>Roseiarcus</taxon>
    </lineage>
</organism>
<dbReference type="AlphaFoldDB" id="A0A366FP90"/>
<name>A0A366FP90_9HYPH</name>
<feature type="transmembrane region" description="Helical" evidence="2">
    <location>
        <begin position="267"/>
        <end position="289"/>
    </location>
</feature>
<accession>A0A366FP90</accession>
<feature type="transmembrane region" description="Helical" evidence="2">
    <location>
        <begin position="45"/>
        <end position="65"/>
    </location>
</feature>
<feature type="transmembrane region" description="Helical" evidence="2">
    <location>
        <begin position="114"/>
        <end position="138"/>
    </location>
</feature>
<dbReference type="PANTHER" id="PTHR39087:SF2">
    <property type="entry name" value="UPF0104 MEMBRANE PROTEIN MJ1595"/>
    <property type="match status" value="1"/>
</dbReference>
<sequence length="355" mass="37530">MAQVQQRRPASNGAASGAPPPREPPGFVARLVVTIRRRRKIVRRVGLAASALIILISLTIFARTLMRIDPGKFGAAFAATSRDQILMSFAFTATSYLALTGYDGLALRHLNVRVPYWLTALASFASYAVSFTLGFPLVTGGAVRYWVYSPAGLTAGNIAGLTVVAGVTFWLGMGLIVGVGFIFTSDAVAEINHFNALANQLIGLSAIGLLVLYLAWVGLLRWRGAPAIGNFRLPGPFLTLGQMALGVIDVCSASAALYVLLPKDAMIGFPTFATLYSFAAMLGIASHSPGGLGVFEATILQAVGGDVDALLAALLLFRAIYYIAPFICAMALLGAVEAARRWRSIREAMAAASED</sequence>
<evidence type="ECO:0000256" key="2">
    <source>
        <dbReference type="SAM" id="Phobius"/>
    </source>
</evidence>
<evidence type="ECO:0000313" key="4">
    <source>
        <dbReference type="Proteomes" id="UP000253529"/>
    </source>
</evidence>
<comment type="caution">
    <text evidence="3">The sequence shown here is derived from an EMBL/GenBank/DDBJ whole genome shotgun (WGS) entry which is preliminary data.</text>
</comment>
<feature type="transmembrane region" description="Helical" evidence="2">
    <location>
        <begin position="196"/>
        <end position="217"/>
    </location>
</feature>
<feature type="region of interest" description="Disordered" evidence="1">
    <location>
        <begin position="1"/>
        <end position="23"/>
    </location>
</feature>
<gene>
    <name evidence="3" type="ORF">DFR50_105156</name>
</gene>
<reference evidence="3 4" key="1">
    <citation type="submission" date="2018-06" db="EMBL/GenBank/DDBJ databases">
        <title>Genomic Encyclopedia of Type Strains, Phase IV (KMG-IV): sequencing the most valuable type-strain genomes for metagenomic binning, comparative biology and taxonomic classification.</title>
        <authorList>
            <person name="Goeker M."/>
        </authorList>
    </citation>
    <scope>NUCLEOTIDE SEQUENCE [LARGE SCALE GENOMIC DNA]</scope>
    <source>
        <strain evidence="3 4">DSM 24875</strain>
    </source>
</reference>
<feature type="transmembrane region" description="Helical" evidence="2">
    <location>
        <begin position="237"/>
        <end position="260"/>
    </location>
</feature>
<keyword evidence="4" id="KW-1185">Reference proteome</keyword>
<dbReference type="EMBL" id="QNRK01000005">
    <property type="protein sequence ID" value="RBP16513.1"/>
    <property type="molecule type" value="Genomic_DNA"/>
</dbReference>
<proteinExistence type="predicted"/>
<dbReference type="Proteomes" id="UP000253529">
    <property type="component" value="Unassembled WGS sequence"/>
</dbReference>
<feature type="transmembrane region" description="Helical" evidence="2">
    <location>
        <begin position="158"/>
        <end position="184"/>
    </location>
</feature>
<feature type="transmembrane region" description="Helical" evidence="2">
    <location>
        <begin position="85"/>
        <end position="102"/>
    </location>
</feature>
<dbReference type="OrthoDB" id="145485at2"/>
<evidence type="ECO:0000313" key="3">
    <source>
        <dbReference type="EMBL" id="RBP16513.1"/>
    </source>
</evidence>
<keyword evidence="2" id="KW-0812">Transmembrane</keyword>
<evidence type="ECO:0008006" key="5">
    <source>
        <dbReference type="Google" id="ProtNLM"/>
    </source>
</evidence>
<dbReference type="PANTHER" id="PTHR39087">
    <property type="entry name" value="UPF0104 MEMBRANE PROTEIN MJ1595"/>
    <property type="match status" value="1"/>
</dbReference>
<keyword evidence="2" id="KW-0472">Membrane</keyword>
<protein>
    <recommendedName>
        <fullName evidence="5">Lysylphosphatidylglycerol synthase-like protein</fullName>
    </recommendedName>
</protein>
<evidence type="ECO:0000256" key="1">
    <source>
        <dbReference type="SAM" id="MobiDB-lite"/>
    </source>
</evidence>
<feature type="transmembrane region" description="Helical" evidence="2">
    <location>
        <begin position="309"/>
        <end position="336"/>
    </location>
</feature>
<keyword evidence="2" id="KW-1133">Transmembrane helix</keyword>